<protein>
    <submittedName>
        <fullName evidence="8">Transcription factor TCP3</fullName>
    </submittedName>
</protein>
<dbReference type="Pfam" id="PF03634">
    <property type="entry name" value="TCP"/>
    <property type="match status" value="1"/>
</dbReference>
<dbReference type="PROSITE" id="PS51369">
    <property type="entry name" value="TCP"/>
    <property type="match status" value="1"/>
</dbReference>
<feature type="compositionally biased region" description="Low complexity" evidence="6">
    <location>
        <begin position="291"/>
        <end position="300"/>
    </location>
</feature>
<dbReference type="Proteomes" id="UP000236161">
    <property type="component" value="Unassembled WGS sequence"/>
</dbReference>
<dbReference type="PANTHER" id="PTHR31072">
    <property type="entry name" value="TRANSCRIPTION FACTOR TCP4-RELATED"/>
    <property type="match status" value="1"/>
</dbReference>
<evidence type="ECO:0000256" key="3">
    <source>
        <dbReference type="ARBA" id="ARBA00023125"/>
    </source>
</evidence>
<keyword evidence="9" id="KW-1185">Reference proteome</keyword>
<dbReference type="InterPro" id="IPR005333">
    <property type="entry name" value="Transcription_factor_TCP"/>
</dbReference>
<evidence type="ECO:0000313" key="8">
    <source>
        <dbReference type="EMBL" id="PKA55590.1"/>
    </source>
</evidence>
<evidence type="ECO:0000313" key="9">
    <source>
        <dbReference type="Proteomes" id="UP000236161"/>
    </source>
</evidence>
<dbReference type="GO" id="GO:0005634">
    <property type="term" value="C:nucleus"/>
    <property type="evidence" value="ECO:0007669"/>
    <property type="project" value="UniProtKB-SubCell"/>
</dbReference>
<keyword evidence="5" id="KW-0539">Nucleus</keyword>
<keyword evidence="3" id="KW-0238">DNA-binding</keyword>
<dbReference type="OrthoDB" id="1927134at2759"/>
<accession>A0A2I0AJ73</accession>
<dbReference type="InterPro" id="IPR017887">
    <property type="entry name" value="TF_TCP_subgr"/>
</dbReference>
<sequence length="300" mass="31684">MGRKDRHSKVCTARGLRDRRVRLSAHTAIQFYDVQDRLGFDRPSKAVDWLIRNAKPAIDQLAELPQWLSTADPPSAPAAADITGEDPLHAAGSGYDSGLLLPPSLDSDSIADTLKSFFPMAGAASSSRASVGYHVYSSAPDLLSHVVEGEAVAAPASGNRSGDLRLSLQSYQDPVIFHHQQNRNIAAQQPLLTFGAGTSGIGAGGSLYGWPPQLFQSQLLTQWGPLQSSNPPSIRPWAEPTALAAASGYQMPMAAFRSSSTSLVPITGDVVGFSGFHFPARSQGGEEEGGDAAASSSSHY</sequence>
<comment type="subcellular location">
    <subcellularLocation>
        <location evidence="1">Nucleus</location>
    </subcellularLocation>
</comment>
<evidence type="ECO:0000259" key="7">
    <source>
        <dbReference type="PROSITE" id="PS51369"/>
    </source>
</evidence>
<keyword evidence="4" id="KW-0804">Transcription</keyword>
<name>A0A2I0AJ73_9ASPA</name>
<dbReference type="AlphaFoldDB" id="A0A2I0AJ73"/>
<dbReference type="GO" id="GO:0043565">
    <property type="term" value="F:sequence-specific DNA binding"/>
    <property type="evidence" value="ECO:0007669"/>
    <property type="project" value="TreeGrafter"/>
</dbReference>
<dbReference type="PANTHER" id="PTHR31072:SF273">
    <property type="entry name" value="TRANSCRIPTION FACTOR TCP4"/>
    <property type="match status" value="1"/>
</dbReference>
<evidence type="ECO:0000256" key="4">
    <source>
        <dbReference type="ARBA" id="ARBA00023163"/>
    </source>
</evidence>
<proteinExistence type="predicted"/>
<dbReference type="GO" id="GO:0003700">
    <property type="term" value="F:DNA-binding transcription factor activity"/>
    <property type="evidence" value="ECO:0007669"/>
    <property type="project" value="InterPro"/>
</dbReference>
<reference evidence="8 9" key="1">
    <citation type="journal article" date="2017" name="Nature">
        <title>The Apostasia genome and the evolution of orchids.</title>
        <authorList>
            <person name="Zhang G.Q."/>
            <person name="Liu K.W."/>
            <person name="Li Z."/>
            <person name="Lohaus R."/>
            <person name="Hsiao Y.Y."/>
            <person name="Niu S.C."/>
            <person name="Wang J.Y."/>
            <person name="Lin Y.C."/>
            <person name="Xu Q."/>
            <person name="Chen L.J."/>
            <person name="Yoshida K."/>
            <person name="Fujiwara S."/>
            <person name="Wang Z.W."/>
            <person name="Zhang Y.Q."/>
            <person name="Mitsuda N."/>
            <person name="Wang M."/>
            <person name="Liu G.H."/>
            <person name="Pecoraro L."/>
            <person name="Huang H.X."/>
            <person name="Xiao X.J."/>
            <person name="Lin M."/>
            <person name="Wu X.Y."/>
            <person name="Wu W.L."/>
            <person name="Chen Y.Y."/>
            <person name="Chang S.B."/>
            <person name="Sakamoto S."/>
            <person name="Ohme-Takagi M."/>
            <person name="Yagi M."/>
            <person name="Zeng S.J."/>
            <person name="Shen C.Y."/>
            <person name="Yeh C.M."/>
            <person name="Luo Y.B."/>
            <person name="Tsai W.C."/>
            <person name="Van de Peer Y."/>
            <person name="Liu Z.J."/>
        </authorList>
    </citation>
    <scope>NUCLEOTIDE SEQUENCE [LARGE SCALE GENOMIC DNA]</scope>
    <source>
        <strain evidence="9">cv. Shenzhen</strain>
        <tissue evidence="8">Stem</tissue>
    </source>
</reference>
<dbReference type="EMBL" id="KZ451979">
    <property type="protein sequence ID" value="PKA55590.1"/>
    <property type="molecule type" value="Genomic_DNA"/>
</dbReference>
<organism evidence="8 9">
    <name type="scientific">Apostasia shenzhenica</name>
    <dbReference type="NCBI Taxonomy" id="1088818"/>
    <lineage>
        <taxon>Eukaryota</taxon>
        <taxon>Viridiplantae</taxon>
        <taxon>Streptophyta</taxon>
        <taxon>Embryophyta</taxon>
        <taxon>Tracheophyta</taxon>
        <taxon>Spermatophyta</taxon>
        <taxon>Magnoliopsida</taxon>
        <taxon>Liliopsida</taxon>
        <taxon>Asparagales</taxon>
        <taxon>Orchidaceae</taxon>
        <taxon>Apostasioideae</taxon>
        <taxon>Apostasia</taxon>
    </lineage>
</organism>
<gene>
    <name evidence="8" type="primary">TCP3</name>
    <name evidence="8" type="ORF">AXF42_Ash006792</name>
</gene>
<evidence type="ECO:0000256" key="6">
    <source>
        <dbReference type="SAM" id="MobiDB-lite"/>
    </source>
</evidence>
<evidence type="ECO:0000256" key="5">
    <source>
        <dbReference type="ARBA" id="ARBA00023242"/>
    </source>
</evidence>
<feature type="domain" description="TCP" evidence="7">
    <location>
        <begin position="3"/>
        <end position="61"/>
    </location>
</feature>
<evidence type="ECO:0000256" key="1">
    <source>
        <dbReference type="ARBA" id="ARBA00004123"/>
    </source>
</evidence>
<dbReference type="STRING" id="1088818.A0A2I0AJ73"/>
<evidence type="ECO:0000256" key="2">
    <source>
        <dbReference type="ARBA" id="ARBA00023015"/>
    </source>
</evidence>
<keyword evidence="2" id="KW-0805">Transcription regulation</keyword>
<feature type="region of interest" description="Disordered" evidence="6">
    <location>
        <begin position="280"/>
        <end position="300"/>
    </location>
</feature>